<dbReference type="GO" id="GO:0016746">
    <property type="term" value="F:acyltransferase activity"/>
    <property type="evidence" value="ECO:0007669"/>
    <property type="project" value="InterPro"/>
</dbReference>
<evidence type="ECO:0000313" key="4">
    <source>
        <dbReference type="Proteomes" id="UP000094936"/>
    </source>
</evidence>
<dbReference type="AlphaFoldDB" id="A0A1C3ESG8"/>
<dbReference type="PANTHER" id="PTHR34384:SF6">
    <property type="entry name" value="STAPHYLOFERRIN B SYNTHASE"/>
    <property type="match status" value="1"/>
</dbReference>
<name>A0A1C3ESG8_9GAMM</name>
<accession>A0A1C3ESG8</accession>
<comment type="pathway">
    <text evidence="1">Siderophore biosynthesis.</text>
</comment>
<protein>
    <recommendedName>
        <fullName evidence="2">Acyltransferase MbtK/IucB-like conserved domain-containing protein</fullName>
    </recommendedName>
</protein>
<feature type="domain" description="Acyltransferase MbtK/IucB-like conserved" evidence="2">
    <location>
        <begin position="20"/>
        <end position="67"/>
    </location>
</feature>
<dbReference type="Pfam" id="PF06276">
    <property type="entry name" value="FhuF"/>
    <property type="match status" value="1"/>
</dbReference>
<dbReference type="InterPro" id="IPR016181">
    <property type="entry name" value="Acyl_CoA_acyltransferase"/>
</dbReference>
<dbReference type="InterPro" id="IPR019432">
    <property type="entry name" value="Acyltransferase_MbtK/IucB-like"/>
</dbReference>
<comment type="caution">
    <text evidence="3">The sequence shown here is derived from an EMBL/GenBank/DDBJ whole genome shotgun (WGS) entry which is preliminary data.</text>
</comment>
<dbReference type="Pfam" id="PF13523">
    <property type="entry name" value="Acetyltransf_8"/>
    <property type="match status" value="1"/>
</dbReference>
<dbReference type="Proteomes" id="UP000094936">
    <property type="component" value="Unassembled WGS sequence"/>
</dbReference>
<dbReference type="SMART" id="SM01006">
    <property type="entry name" value="AlcB"/>
    <property type="match status" value="1"/>
</dbReference>
<dbReference type="InterPro" id="IPR022770">
    <property type="entry name" value="IucA/IucC-like_C"/>
</dbReference>
<dbReference type="InterPro" id="IPR007310">
    <property type="entry name" value="Aerobactin_biosyn_IucA/IucC_N"/>
</dbReference>
<dbReference type="Gene3D" id="6.10.250.3370">
    <property type="match status" value="1"/>
</dbReference>
<gene>
    <name evidence="3" type="ORF">A8L45_00800</name>
</gene>
<dbReference type="GO" id="GO:0019290">
    <property type="term" value="P:siderophore biosynthetic process"/>
    <property type="evidence" value="ECO:0007669"/>
    <property type="project" value="InterPro"/>
</dbReference>
<dbReference type="RefSeq" id="WP_068898211.1">
    <property type="nucleotide sequence ID" value="NZ_JBHUIF010000002.1"/>
</dbReference>
<reference evidence="3 4" key="1">
    <citation type="submission" date="2016-05" db="EMBL/GenBank/DDBJ databases">
        <title>Genomic Taxonomy of the Vibrionaceae.</title>
        <authorList>
            <person name="Gomez-Gil B."/>
            <person name="Enciso-Ibarra J."/>
        </authorList>
    </citation>
    <scope>NUCLEOTIDE SEQUENCE [LARGE SCALE GENOMIC DNA]</scope>
    <source>
        <strain evidence="3 4">CAIM 1920</strain>
    </source>
</reference>
<dbReference type="Gene3D" id="1.10.510.40">
    <property type="match status" value="1"/>
</dbReference>
<dbReference type="GO" id="GO:0016881">
    <property type="term" value="F:acid-amino acid ligase activity"/>
    <property type="evidence" value="ECO:0007669"/>
    <property type="project" value="UniProtKB-ARBA"/>
</dbReference>
<dbReference type="InterPro" id="IPR037455">
    <property type="entry name" value="LucA/IucC-like"/>
</dbReference>
<evidence type="ECO:0000313" key="3">
    <source>
        <dbReference type="EMBL" id="ODA36174.1"/>
    </source>
</evidence>
<dbReference type="Gene3D" id="3.30.310.280">
    <property type="match status" value="1"/>
</dbReference>
<dbReference type="PANTHER" id="PTHR34384">
    <property type="entry name" value="L-2,3-DIAMINOPROPANOATE--CITRATE LIGASE"/>
    <property type="match status" value="1"/>
</dbReference>
<dbReference type="EMBL" id="LYBM01000001">
    <property type="protein sequence ID" value="ODA36174.1"/>
    <property type="molecule type" value="Genomic_DNA"/>
</dbReference>
<organism evidence="3 4">
    <name type="scientific">Veronia pacifica</name>
    <dbReference type="NCBI Taxonomy" id="1080227"/>
    <lineage>
        <taxon>Bacteria</taxon>
        <taxon>Pseudomonadati</taxon>
        <taxon>Pseudomonadota</taxon>
        <taxon>Gammaproteobacteria</taxon>
        <taxon>Vibrionales</taxon>
        <taxon>Vibrionaceae</taxon>
        <taxon>Veronia</taxon>
    </lineage>
</organism>
<proteinExistence type="predicted"/>
<dbReference type="Gene3D" id="3.40.630.30">
    <property type="match status" value="1"/>
</dbReference>
<keyword evidence="4" id="KW-1185">Reference proteome</keyword>
<dbReference type="STRING" id="1080227.A8L45_00800"/>
<dbReference type="Pfam" id="PF04183">
    <property type="entry name" value="IucA_IucC"/>
    <property type="match status" value="1"/>
</dbReference>
<sequence length="797" mass="91047">MKIIEQTSIKHDLLGDISFVLYNPQQHLSVIHEWVTQPYAVFWGMNGYELNDTETFYARIMDNPHETTLLGFVDNKPAFLIEVYDVAHHECSEHFTVEQGDIGIHILLSPNRLSIRGFSHAVMSASMELLFDQFGAKRVIVEPDINNHKIHMLNLSVGFEHLKVIELSDKTALLGVLTADNYTHSKSFRSGLHSSTQLLNKGQLTEAFSHHLTEQHWQRANKQLVIKMITEYSHERLITPSKVSEHGYLLTDSTESVRYVFDANALPLNHLMIEPETLKKEKEADEAHQIDALAFVLEFADALGLAGDRLATYLEEITSTLSAECYKLSKPAFTADQLAHQAFQTIESEMTHGHPCFIANNGRIGFNASDYHKYTPEAATPIQIVWLAAEKSQTLFKSIDGVEYESLIESQLDLSERHFFSNTLRDRGLSPDNYYFMPVHPWQWENKFIHLFGREIASDVLVCLGSGFNKFLPQQSIRTFFNLTKPENHYVKVALSIRNMGFMRGLSAKYMEATPAINQWVYDLVRSDNTLQSLHFVPLREIATLGFSGTYFENEQLGDTPYRKMTAALWRENPTKQVASPHCLATMTSLLHLDKEGKSYLVAKIAASGLSTEKWLTAYFTAYLTPLIHCFYKYKLVFMPHGENLILKFDNHVPVGVFMKDIGEEICVLNTTENLTEEIMRVAITMPEEEELLSIFTDVFDCFFRYMMAILTDEVNFSASSFWQIIATVIRDYQASHPELNDRFSAYDIFDDDFALSCLNRLQLADNKQMVDLSDPSANLQFCGRLENPISPYRRSS</sequence>
<dbReference type="OrthoDB" id="495728at2"/>
<evidence type="ECO:0000259" key="2">
    <source>
        <dbReference type="SMART" id="SM01006"/>
    </source>
</evidence>
<dbReference type="SUPFAM" id="SSF55729">
    <property type="entry name" value="Acyl-CoA N-acyltransferases (Nat)"/>
    <property type="match status" value="1"/>
</dbReference>
<evidence type="ECO:0000256" key="1">
    <source>
        <dbReference type="ARBA" id="ARBA00004924"/>
    </source>
</evidence>